<dbReference type="Pfam" id="PF16861">
    <property type="entry name" value="Carbam_trans_C"/>
    <property type="match status" value="1"/>
</dbReference>
<feature type="domain" description="Carbamoyltransferase C-terminal" evidence="3">
    <location>
        <begin position="395"/>
        <end position="534"/>
    </location>
</feature>
<dbReference type="EMBL" id="CP023691">
    <property type="protein sequence ID" value="QEV56464.1"/>
    <property type="molecule type" value="Genomic_DNA"/>
</dbReference>
<dbReference type="RefSeq" id="WP_085926382.1">
    <property type="nucleotide sequence ID" value="NZ_CP023691.1"/>
</dbReference>
<dbReference type="InterPro" id="IPR031730">
    <property type="entry name" value="Carbam_trans_C"/>
</dbReference>
<protein>
    <submittedName>
        <fullName evidence="4">Decarbamoylnovobiocin carbamoyltransferase</fullName>
        <ecNumber evidence="4">2.1.3.12</ecNumber>
    </submittedName>
</protein>
<dbReference type="PANTHER" id="PTHR34847:SF1">
    <property type="entry name" value="NODULATION PROTEIN U"/>
    <property type="match status" value="1"/>
</dbReference>
<evidence type="ECO:0000313" key="6">
    <source>
        <dbReference type="Proteomes" id="UP000194225"/>
    </source>
</evidence>
<dbReference type="InterPro" id="IPR051338">
    <property type="entry name" value="NodU/CmcH_Carbamoyltrnsfr"/>
</dbReference>
<dbReference type="Proteomes" id="UP000194225">
    <property type="component" value="Unassembled WGS sequence"/>
</dbReference>
<accession>A0AAE6TQY9</accession>
<dbReference type="Pfam" id="PF02543">
    <property type="entry name" value="Carbam_trans_N"/>
    <property type="match status" value="1"/>
</dbReference>
<organism evidence="5 7">
    <name type="scientific">Streptomyces platensis</name>
    <dbReference type="NCBI Taxonomy" id="58346"/>
    <lineage>
        <taxon>Bacteria</taxon>
        <taxon>Bacillati</taxon>
        <taxon>Actinomycetota</taxon>
        <taxon>Actinomycetes</taxon>
        <taxon>Kitasatosporales</taxon>
        <taxon>Streptomycetaceae</taxon>
        <taxon>Streptomyces</taxon>
    </lineage>
</organism>
<dbReference type="GO" id="GO:0016740">
    <property type="term" value="F:transferase activity"/>
    <property type="evidence" value="ECO:0007669"/>
    <property type="project" value="UniProtKB-KW"/>
</dbReference>
<name>A0AAE6TQY9_STRPT</name>
<evidence type="ECO:0000259" key="2">
    <source>
        <dbReference type="Pfam" id="PF02543"/>
    </source>
</evidence>
<dbReference type="InterPro" id="IPR043129">
    <property type="entry name" value="ATPase_NBD"/>
</dbReference>
<dbReference type="AlphaFoldDB" id="A0AAE6TQY9"/>
<dbReference type="SUPFAM" id="SSF53067">
    <property type="entry name" value="Actin-like ATPase domain"/>
    <property type="match status" value="1"/>
</dbReference>
<dbReference type="GeneID" id="90928834"/>
<dbReference type="EC" id="2.1.3.12" evidence="4"/>
<dbReference type="Gene3D" id="3.30.420.40">
    <property type="match status" value="1"/>
</dbReference>
<evidence type="ECO:0000313" key="4">
    <source>
        <dbReference type="EMBL" id="OSY42589.1"/>
    </source>
</evidence>
<dbReference type="Proteomes" id="UP000325458">
    <property type="component" value="Chromosome"/>
</dbReference>
<sequence length="556" mass="60784">MLICGLKLTHDGGLALIEDGRLLTSVEMEKLHNNKRFQPLDRLEMAEEVLSREGARTDDIDRFVIDGWFPRLHQDPQHPTLRVTHHGRAVELPVAPYLEEPVAEVLARHTFTGLPWADAQGQEYAGYHHSAQHLMGAYATSPFPRQGQDALVLVWDGGMTPVLYHVRPEPLQVTRVGELFPLYGSIFADFCAALAPFRAAAAKAGPMRQAMPRNLDVAGKAMAYAALGEDRPELDSVITELLGGRQLSYTMGDYLARALTDHVTRQGAGLDDADLIAAFQGYLGRRLLAALTALMADRGLPPRLCVGGGCALNIKWNSRIRSSELFEEVWVPPFPNDSGAALGAAVLEWTRSSGQPVLDWDVYQGPRLLPAESDPPGWTSRPCDVDGLARVLHESGQPVVVLTGRAELGPRALGHRSIFAPAVDPRMKEHLNRIKDREHYRPVAPVCLEHRAGELFSPGTPDPHMLFDHDTRPGWADKVPAVVHLDGTARLQTVNAGESPFVHRLLTAYEALSGIPLLCNTSANHKGHGFFPDVASAAAWGGVAAIWSEGRLYQTA</sequence>
<evidence type="ECO:0000256" key="1">
    <source>
        <dbReference type="ARBA" id="ARBA00006129"/>
    </source>
</evidence>
<dbReference type="PANTHER" id="PTHR34847">
    <property type="entry name" value="NODULATION PROTEIN U"/>
    <property type="match status" value="1"/>
</dbReference>
<evidence type="ECO:0000313" key="5">
    <source>
        <dbReference type="EMBL" id="QEV56464.1"/>
    </source>
</evidence>
<proteinExistence type="inferred from homology"/>
<gene>
    <name evidence="4" type="primary">novN_2</name>
    <name evidence="4" type="ORF">BG653_04749</name>
    <name evidence="5" type="ORF">CP981_37100</name>
</gene>
<keyword evidence="6" id="KW-1185">Reference proteome</keyword>
<dbReference type="EMBL" id="MIGA01000035">
    <property type="protein sequence ID" value="OSY42589.1"/>
    <property type="molecule type" value="Genomic_DNA"/>
</dbReference>
<evidence type="ECO:0000259" key="3">
    <source>
        <dbReference type="Pfam" id="PF16861"/>
    </source>
</evidence>
<dbReference type="KEGG" id="spla:CP981_37100"/>
<keyword evidence="4" id="KW-0808">Transferase</keyword>
<reference evidence="4 6" key="1">
    <citation type="submission" date="2016-09" db="EMBL/GenBank/DDBJ databases">
        <title>Streptomyces platensis DSM40041, a candidate organism with high potential of specific P450 cytochromes.</title>
        <authorList>
            <person name="Grumaz C."/>
            <person name="Vainshtein Y."/>
            <person name="Kirstahler P."/>
            <person name="Sohn K."/>
        </authorList>
    </citation>
    <scope>NUCLEOTIDE SEQUENCE [LARGE SCALE GENOMIC DNA]</scope>
    <source>
        <strain evidence="4 6">DSM 40041</strain>
    </source>
</reference>
<feature type="domain" description="Carbamoyltransferase" evidence="2">
    <location>
        <begin position="3"/>
        <end position="346"/>
    </location>
</feature>
<evidence type="ECO:0000313" key="7">
    <source>
        <dbReference type="Proteomes" id="UP000325458"/>
    </source>
</evidence>
<dbReference type="InterPro" id="IPR038152">
    <property type="entry name" value="Carbam_trans_C_sf"/>
</dbReference>
<reference evidence="5 7" key="2">
    <citation type="submission" date="2017-09" db="EMBL/GenBank/DDBJ databases">
        <authorList>
            <person name="Lee N."/>
            <person name="Cho B.-K."/>
        </authorList>
    </citation>
    <scope>NUCLEOTIDE SEQUENCE [LARGE SCALE GENOMIC DNA]</scope>
    <source>
        <strain evidence="5 7">ATCC 23948</strain>
    </source>
</reference>
<dbReference type="InterPro" id="IPR003696">
    <property type="entry name" value="Carbtransf_dom"/>
</dbReference>
<dbReference type="Gene3D" id="3.90.870.20">
    <property type="entry name" value="Carbamoyltransferase, C-terminal domain"/>
    <property type="match status" value="1"/>
</dbReference>
<comment type="similarity">
    <text evidence="1">Belongs to the NodU/CmcH family.</text>
</comment>